<proteinExistence type="predicted"/>
<accession>A0ABR3PCF6</accession>
<feature type="signal peptide" evidence="1">
    <location>
        <begin position="1"/>
        <end position="20"/>
    </location>
</feature>
<organism evidence="3 4">
    <name type="scientific">Neodothiora populina</name>
    <dbReference type="NCBI Taxonomy" id="2781224"/>
    <lineage>
        <taxon>Eukaryota</taxon>
        <taxon>Fungi</taxon>
        <taxon>Dikarya</taxon>
        <taxon>Ascomycota</taxon>
        <taxon>Pezizomycotina</taxon>
        <taxon>Dothideomycetes</taxon>
        <taxon>Dothideomycetidae</taxon>
        <taxon>Dothideales</taxon>
        <taxon>Dothioraceae</taxon>
        <taxon>Neodothiora</taxon>
    </lineage>
</organism>
<reference evidence="3 4" key="1">
    <citation type="submission" date="2024-07" db="EMBL/GenBank/DDBJ databases">
        <title>Draft sequence of the Neodothiora populina.</title>
        <authorList>
            <person name="Drown D.D."/>
            <person name="Schuette U.S."/>
            <person name="Buechlein A.B."/>
            <person name="Rusch D.R."/>
            <person name="Winton L.W."/>
            <person name="Adams G.A."/>
        </authorList>
    </citation>
    <scope>NUCLEOTIDE SEQUENCE [LARGE SCALE GENOMIC DNA]</scope>
    <source>
        <strain evidence="3 4">CPC 39397</strain>
    </source>
</reference>
<dbReference type="InterPro" id="IPR056002">
    <property type="entry name" value="DUF7580"/>
</dbReference>
<dbReference type="PANTHER" id="PTHR35186">
    <property type="entry name" value="ANK_REP_REGION DOMAIN-CONTAINING PROTEIN"/>
    <property type="match status" value="1"/>
</dbReference>
<feature type="chain" id="PRO_5045636936" description="DUF7580 domain-containing protein" evidence="1">
    <location>
        <begin position="21"/>
        <end position="564"/>
    </location>
</feature>
<keyword evidence="1" id="KW-0732">Signal</keyword>
<dbReference type="PANTHER" id="PTHR35186:SF4">
    <property type="entry name" value="PRION-INHIBITION AND PROPAGATION HELO DOMAIN-CONTAINING PROTEIN"/>
    <property type="match status" value="1"/>
</dbReference>
<evidence type="ECO:0000259" key="2">
    <source>
        <dbReference type="Pfam" id="PF24476"/>
    </source>
</evidence>
<dbReference type="GeneID" id="95980505"/>
<sequence length="564" mass="63375">MSGIEVAGLVLGVLPLFISALESYEKGLGPIRSMFSYREELSRYRRKLIVEYALYNQTIEYLLTPIVDDDKLDAMISQGFSDIWKEPALAGKLQKRLGSLHEAYEIVLDDLRSVIEELATMLDIERKGHLSAPHLEALLAAHPPKASISRETQTFVHLYEFKTRLKFSLKSWKIQPLLDKLGRNNEILDRYTTMSSKLEKVQGRRKSSRKSTFAAPLLQIQNSARRLYRVLETVWTCSRHTSHSLNFGLDARLAQSGAKPTRAGESESRVCFCVRSPNSSPSKRWQELEFHVLPEYSTKATQVRFASQAAHVSAVDPNDLEVVDCLCTALQQAQAGEDCLGFCLDHTEKLLGDYPVLRGQRDRGQVGYNSTISLKELLAASSTMSNTQRRRLLNLKQAYTIALHITSSFLQLYSTPFLKSSWSAGDILFLQNEAQPQSINVERPYVSETSSSAGKTQVDLPGDDHGALLRLGILLLEIFFRESVDEHRDPAQSGSNQSYTDLTIARRWVKEDKAEMSKAFYEAVSYCIMSFANPDADLADATFRQEVVDHVVIPLRDEKAALGA</sequence>
<dbReference type="EMBL" id="JBFMKM010000010">
    <property type="protein sequence ID" value="KAL1303415.1"/>
    <property type="molecule type" value="Genomic_DNA"/>
</dbReference>
<dbReference type="Proteomes" id="UP001562354">
    <property type="component" value="Unassembled WGS sequence"/>
</dbReference>
<protein>
    <recommendedName>
        <fullName evidence="2">DUF7580 domain-containing protein</fullName>
    </recommendedName>
</protein>
<feature type="domain" description="DUF7580" evidence="2">
    <location>
        <begin position="219"/>
        <end position="558"/>
    </location>
</feature>
<keyword evidence="4" id="KW-1185">Reference proteome</keyword>
<evidence type="ECO:0000313" key="3">
    <source>
        <dbReference type="EMBL" id="KAL1303415.1"/>
    </source>
</evidence>
<evidence type="ECO:0000256" key="1">
    <source>
        <dbReference type="SAM" id="SignalP"/>
    </source>
</evidence>
<name>A0ABR3PCF6_9PEZI</name>
<dbReference type="RefSeq" id="XP_069199690.1">
    <property type="nucleotide sequence ID" value="XM_069346814.1"/>
</dbReference>
<dbReference type="Pfam" id="PF24476">
    <property type="entry name" value="DUF7580"/>
    <property type="match status" value="1"/>
</dbReference>
<gene>
    <name evidence="3" type="ORF">AAFC00_006806</name>
</gene>
<comment type="caution">
    <text evidence="3">The sequence shown here is derived from an EMBL/GenBank/DDBJ whole genome shotgun (WGS) entry which is preliminary data.</text>
</comment>
<evidence type="ECO:0000313" key="4">
    <source>
        <dbReference type="Proteomes" id="UP001562354"/>
    </source>
</evidence>